<dbReference type="SUPFAM" id="SSF141371">
    <property type="entry name" value="PilZ domain-like"/>
    <property type="match status" value="1"/>
</dbReference>
<dbReference type="Gene3D" id="2.40.10.220">
    <property type="entry name" value="predicted glycosyltransferase like domains"/>
    <property type="match status" value="1"/>
</dbReference>
<feature type="domain" description="PilZ" evidence="1">
    <location>
        <begin position="9"/>
        <end position="116"/>
    </location>
</feature>
<gene>
    <name evidence="2" type="ORF">dnm_080060</name>
</gene>
<dbReference type="GO" id="GO:0035438">
    <property type="term" value="F:cyclic-di-GMP binding"/>
    <property type="evidence" value="ECO:0007669"/>
    <property type="project" value="InterPro"/>
</dbReference>
<name>A0A975GTA5_9BACT</name>
<proteinExistence type="predicted"/>
<dbReference type="KEGG" id="dmm:dnm_080060"/>
<reference evidence="2" key="1">
    <citation type="journal article" date="2021" name="Microb. Physiol.">
        <title>Proteogenomic Insights into the Physiology of Marine, Sulfate-Reducing, Filamentous Desulfonema limicola and Desulfonema magnum.</title>
        <authorList>
            <person name="Schnaars V."/>
            <person name="Wohlbrand L."/>
            <person name="Scheve S."/>
            <person name="Hinrichs C."/>
            <person name="Reinhardt R."/>
            <person name="Rabus R."/>
        </authorList>
    </citation>
    <scope>NUCLEOTIDE SEQUENCE</scope>
    <source>
        <strain evidence="2">4be13</strain>
    </source>
</reference>
<dbReference type="EMBL" id="CP061800">
    <property type="protein sequence ID" value="QTA91933.1"/>
    <property type="molecule type" value="Genomic_DNA"/>
</dbReference>
<accession>A0A975GTA5</accession>
<dbReference type="Proteomes" id="UP000663722">
    <property type="component" value="Chromosome"/>
</dbReference>
<evidence type="ECO:0000259" key="1">
    <source>
        <dbReference type="Pfam" id="PF07238"/>
    </source>
</evidence>
<dbReference type="InterPro" id="IPR009875">
    <property type="entry name" value="PilZ_domain"/>
</dbReference>
<sequence>MENQKVDAERRQYPRISAYMEFELETEDDIITAEMINLSCSGAYCKVNKQVPLMTHFRIVFPLIYGNEEHDVEYVECSGTVVRAEEILPEENIYNIAIFFNEIEDSERNKIMTFIERIEN</sequence>
<organism evidence="2 3">
    <name type="scientific">Desulfonema magnum</name>
    <dbReference type="NCBI Taxonomy" id="45655"/>
    <lineage>
        <taxon>Bacteria</taxon>
        <taxon>Pseudomonadati</taxon>
        <taxon>Thermodesulfobacteriota</taxon>
        <taxon>Desulfobacteria</taxon>
        <taxon>Desulfobacterales</taxon>
        <taxon>Desulfococcaceae</taxon>
        <taxon>Desulfonema</taxon>
    </lineage>
</organism>
<keyword evidence="3" id="KW-1185">Reference proteome</keyword>
<dbReference type="AlphaFoldDB" id="A0A975GTA5"/>
<protein>
    <submittedName>
        <fullName evidence="2">PilZ domain-containing protein</fullName>
    </submittedName>
</protein>
<evidence type="ECO:0000313" key="3">
    <source>
        <dbReference type="Proteomes" id="UP000663722"/>
    </source>
</evidence>
<evidence type="ECO:0000313" key="2">
    <source>
        <dbReference type="EMBL" id="QTA91933.1"/>
    </source>
</evidence>
<dbReference type="Pfam" id="PF07238">
    <property type="entry name" value="PilZ"/>
    <property type="match status" value="1"/>
</dbReference>
<dbReference type="RefSeq" id="WP_207679510.1">
    <property type="nucleotide sequence ID" value="NZ_CP061800.1"/>
</dbReference>